<keyword evidence="1" id="KW-0472">Membrane</keyword>
<keyword evidence="1" id="KW-1133">Transmembrane helix</keyword>
<protein>
    <recommendedName>
        <fullName evidence="4">Bacitracin resistance protein</fullName>
    </recommendedName>
</protein>
<evidence type="ECO:0000313" key="3">
    <source>
        <dbReference type="Proteomes" id="UP001623384"/>
    </source>
</evidence>
<evidence type="ECO:0000313" key="2">
    <source>
        <dbReference type="EMBL" id="WXK94886.1"/>
    </source>
</evidence>
<accession>A0ABZ2RAT9</accession>
<dbReference type="Proteomes" id="UP001623384">
    <property type="component" value="Chromosome"/>
</dbReference>
<organism evidence="2 3">
    <name type="scientific">Pseudarthrobacter quantipunctorum</name>
    <dbReference type="NCBI Taxonomy" id="3128980"/>
    <lineage>
        <taxon>Bacteria</taxon>
        <taxon>Bacillati</taxon>
        <taxon>Actinomycetota</taxon>
        <taxon>Actinomycetes</taxon>
        <taxon>Micrococcales</taxon>
        <taxon>Micrococcaceae</taxon>
        <taxon>Pseudarthrobacter</taxon>
    </lineage>
</organism>
<feature type="transmembrane region" description="Helical" evidence="1">
    <location>
        <begin position="20"/>
        <end position="40"/>
    </location>
</feature>
<dbReference type="RefSeq" id="WP_406638134.1">
    <property type="nucleotide sequence ID" value="NZ_CP148033.1"/>
</dbReference>
<feature type="transmembrane region" description="Helical" evidence="1">
    <location>
        <begin position="52"/>
        <end position="73"/>
    </location>
</feature>
<evidence type="ECO:0008006" key="4">
    <source>
        <dbReference type="Google" id="ProtNLM"/>
    </source>
</evidence>
<gene>
    <name evidence="2" type="ORF">WHH00_08840</name>
</gene>
<dbReference type="EMBL" id="CP148033">
    <property type="protein sequence ID" value="WXK94886.1"/>
    <property type="molecule type" value="Genomic_DNA"/>
</dbReference>
<sequence>MTEKGHGQDDAESSARKLNAGLLALLILVLNTAGVFWAVWAAGDGVDSGIGLVHFLLTVTFPAALATIALGVVSLVRRRGRVPGTIALSISSGVLIWFVYGFLESQVF</sequence>
<keyword evidence="3" id="KW-1185">Reference proteome</keyword>
<name>A0ABZ2RAT9_9MICC</name>
<proteinExistence type="predicted"/>
<evidence type="ECO:0000256" key="1">
    <source>
        <dbReference type="SAM" id="Phobius"/>
    </source>
</evidence>
<reference evidence="2 3" key="1">
    <citation type="submission" date="2024-03" db="EMBL/GenBank/DDBJ databases">
        <title>Rhodococcus navarretei sp. nov. and Pseudarthrobacter quantumdoti sp. nov., two new species with the ability to biosynthesize Quantum Dots isolated from soil samples at Union Glacier, Antarctica.</title>
        <authorList>
            <person name="Vargas M."/>
        </authorList>
    </citation>
    <scope>NUCLEOTIDE SEQUENCE [LARGE SCALE GENOMIC DNA]</scope>
    <source>
        <strain evidence="2 3">RC-2-3</strain>
    </source>
</reference>
<feature type="transmembrane region" description="Helical" evidence="1">
    <location>
        <begin position="85"/>
        <end position="103"/>
    </location>
</feature>
<keyword evidence="1" id="KW-0812">Transmembrane</keyword>